<evidence type="ECO:0000256" key="1">
    <source>
        <dbReference type="SAM" id="MobiDB-lite"/>
    </source>
</evidence>
<dbReference type="Proteomes" id="UP000328092">
    <property type="component" value="Unassembled WGS sequence"/>
</dbReference>
<proteinExistence type="predicted"/>
<name>A0A508T572_9BRAD</name>
<gene>
    <name evidence="2" type="ORF">CI1B_31990</name>
</gene>
<feature type="compositionally biased region" description="Low complexity" evidence="1">
    <location>
        <begin position="148"/>
        <end position="163"/>
    </location>
</feature>
<dbReference type="AlphaFoldDB" id="A0A508T572"/>
<feature type="region of interest" description="Disordered" evidence="1">
    <location>
        <begin position="128"/>
        <end position="169"/>
    </location>
</feature>
<evidence type="ECO:0000313" key="2">
    <source>
        <dbReference type="EMBL" id="VIO70545.1"/>
    </source>
</evidence>
<feature type="region of interest" description="Disordered" evidence="1">
    <location>
        <begin position="37"/>
        <end position="64"/>
    </location>
</feature>
<accession>A0A508T572</accession>
<keyword evidence="3" id="KW-1185">Reference proteome</keyword>
<organism evidence="2 3">
    <name type="scientific">Bradyrhizobium ivorense</name>
    <dbReference type="NCBI Taxonomy" id="2511166"/>
    <lineage>
        <taxon>Bacteria</taxon>
        <taxon>Pseudomonadati</taxon>
        <taxon>Pseudomonadota</taxon>
        <taxon>Alphaproteobacteria</taxon>
        <taxon>Hyphomicrobiales</taxon>
        <taxon>Nitrobacteraceae</taxon>
        <taxon>Bradyrhizobium</taxon>
    </lineage>
</organism>
<dbReference type="EMBL" id="CAADFC020000011">
    <property type="protein sequence ID" value="VIO70545.1"/>
    <property type="molecule type" value="Genomic_DNA"/>
</dbReference>
<comment type="caution">
    <text evidence="2">The sequence shown here is derived from an EMBL/GenBank/DDBJ whole genome shotgun (WGS) entry which is preliminary data.</text>
</comment>
<evidence type="ECO:0000313" key="3">
    <source>
        <dbReference type="Proteomes" id="UP000328092"/>
    </source>
</evidence>
<sequence>MLGTRTRGVIATVASQMPTARGREPPTCMAILREGSSPVRAETDPGLGERQRIEPDRRSRTRRGRTRCWEDHRRATLRAEVRALPRKREYGVCRLTGQLGKFVKAHLLPKALTRPGVAGTPFVEMSTYGTGQSGRGAAGTTPASSPPTARRYSLSSTTRRSPSCGSRSWCGAALGRCKACPIGRNMTSSVRRTSACAGSRAPTAVPCGCFS</sequence>
<reference evidence="2" key="1">
    <citation type="submission" date="2019-02" db="EMBL/GenBank/DDBJ databases">
        <authorList>
            <person name="Pothier F.J."/>
        </authorList>
    </citation>
    <scope>NUCLEOTIDE SEQUENCE</scope>
    <source>
        <strain evidence="2">CI-1B</strain>
    </source>
</reference>
<protein>
    <submittedName>
        <fullName evidence="2">Uncharacterized protein</fullName>
    </submittedName>
</protein>
<feature type="compositionally biased region" description="Basic and acidic residues" evidence="1">
    <location>
        <begin position="41"/>
        <end position="58"/>
    </location>
</feature>